<sequence length="72" mass="8204">MKAEYDFDGSRANPYAKKLRKPVTMNLDVDIIEYFKEESARTGVPYQTVINLFLAQCVEEGRHLTFSAGNSE</sequence>
<organism evidence="1 2">
    <name type="scientific">Slackia equolifaciens</name>
    <dbReference type="NCBI Taxonomy" id="498718"/>
    <lineage>
        <taxon>Bacteria</taxon>
        <taxon>Bacillati</taxon>
        <taxon>Actinomycetota</taxon>
        <taxon>Coriobacteriia</taxon>
        <taxon>Eggerthellales</taxon>
        <taxon>Eggerthellaceae</taxon>
        <taxon>Slackia</taxon>
    </lineage>
</organism>
<comment type="caution">
    <text evidence="1">The sequence shown here is derived from an EMBL/GenBank/DDBJ whole genome shotgun (WGS) entry which is preliminary data.</text>
</comment>
<protein>
    <submittedName>
        <fullName evidence="1">BrnA antitoxin family protein</fullName>
    </submittedName>
</protein>
<evidence type="ECO:0000313" key="1">
    <source>
        <dbReference type="EMBL" id="HJF66041.1"/>
    </source>
</evidence>
<evidence type="ECO:0000313" key="2">
    <source>
        <dbReference type="Proteomes" id="UP000786989"/>
    </source>
</evidence>
<dbReference type="Pfam" id="PF14384">
    <property type="entry name" value="BrnA_antitoxin"/>
    <property type="match status" value="1"/>
</dbReference>
<reference evidence="1" key="1">
    <citation type="journal article" date="2021" name="PeerJ">
        <title>Extensive microbial diversity within the chicken gut microbiome revealed by metagenomics and culture.</title>
        <authorList>
            <person name="Gilroy R."/>
            <person name="Ravi A."/>
            <person name="Getino M."/>
            <person name="Pursley I."/>
            <person name="Horton D.L."/>
            <person name="Alikhan N.F."/>
            <person name="Baker D."/>
            <person name="Gharbi K."/>
            <person name="Hall N."/>
            <person name="Watson M."/>
            <person name="Adriaenssens E.M."/>
            <person name="Foster-Nyarko E."/>
            <person name="Jarju S."/>
            <person name="Secka A."/>
            <person name="Antonio M."/>
            <person name="Oren A."/>
            <person name="Chaudhuri R.R."/>
            <person name="La Ragione R."/>
            <person name="Hildebrand F."/>
            <person name="Pallen M.J."/>
        </authorList>
    </citation>
    <scope>NUCLEOTIDE SEQUENCE</scope>
    <source>
        <strain evidence="1">ChiGjej6B6-11269</strain>
    </source>
</reference>
<dbReference type="InterPro" id="IPR025528">
    <property type="entry name" value="BrnA_antitoxin"/>
</dbReference>
<proteinExistence type="predicted"/>
<dbReference type="Proteomes" id="UP000786989">
    <property type="component" value="Unassembled WGS sequence"/>
</dbReference>
<dbReference type="EMBL" id="DYWI01000155">
    <property type="protein sequence ID" value="HJF66041.1"/>
    <property type="molecule type" value="Genomic_DNA"/>
</dbReference>
<gene>
    <name evidence="1" type="ORF">K8U77_08025</name>
</gene>
<accession>A0A9D2UY27</accession>
<name>A0A9D2UY27_9ACTN</name>
<reference evidence="1" key="2">
    <citation type="submission" date="2021-09" db="EMBL/GenBank/DDBJ databases">
        <authorList>
            <person name="Gilroy R."/>
        </authorList>
    </citation>
    <scope>NUCLEOTIDE SEQUENCE</scope>
    <source>
        <strain evidence="1">ChiGjej6B6-11269</strain>
    </source>
</reference>
<dbReference type="AlphaFoldDB" id="A0A9D2UY27"/>